<keyword evidence="1" id="KW-1133">Transmembrane helix</keyword>
<proteinExistence type="predicted"/>
<keyword evidence="1" id="KW-0472">Membrane</keyword>
<gene>
    <name evidence="2" type="primary">32</name>
    <name evidence="2" type="ORF">SEA_BERRIE_32</name>
</gene>
<dbReference type="Proteomes" id="UP001354061">
    <property type="component" value="Segment"/>
</dbReference>
<evidence type="ECO:0000256" key="1">
    <source>
        <dbReference type="SAM" id="Phobius"/>
    </source>
</evidence>
<reference evidence="2 3" key="1">
    <citation type="submission" date="2024-01" db="EMBL/GenBank/DDBJ databases">
        <authorList>
            <person name="Gibbons A.C."/>
            <person name="Cheng C."/>
            <person name="Chavez V."/>
            <person name="Cosentino E.J."/>
            <person name="Abuwarda M.A."/>
            <person name="Alvarez A."/>
            <person name="Batteikh M."/>
            <person name="Baughman A.P."/>
            <person name="Di B.Daria."/>
            <person name="Dooley N.L."/>
            <person name="Empson B.M."/>
            <person name="Erfanian K."/>
            <person name="Esparza P.D."/>
            <person name="Fleming H.S."/>
            <person name="Ghannam M.S."/>
            <person name="Gonzalez C."/>
            <person name="Huq N.E."/>
            <person name="Jin K."/>
            <person name="Kamarzar M."/>
            <person name="Khaine A.Myat."/>
            <person name="Krug K.R."/>
            <person name="Lee A."/>
            <person name="Liao S."/>
            <person name="Light I."/>
            <person name="Ma Y."/>
            <person name="Magaling J.Tricia."/>
            <person name="McLinden K.C."/>
            <person name="Melkote A."/>
            <person name="Montoya S.Cinthy."/>
            <person name="Niazmandi K."/>
            <person name="Ostroske E.C."/>
            <person name="Paek B.H."/>
            <person name="Rajiv S."/>
            <person name="Santos C.E."/>
            <person name="Semaan S.A."/>
            <person name="Senthilvelan J."/>
            <person name="Sheppy T.E."/>
            <person name="Stephenson J.C."/>
            <person name="Tenney M.E."/>
            <person name="Teoh B.Wiyang."/>
            <person name="Thorp J.P."/>
            <person name="Turon F.Guille."/>
            <person name="Uvarov E.V."/>
            <person name="Verpukhovskiy P."/>
            <person name="Wang J.Yiyang."/>
            <person name="Whang A.Y."/>
            <person name="Wright N.E."/>
            <person name="Wu M."/>
            <person name="Zhuang C."/>
            <person name="Chai A.E."/>
            <person name="Zorawik M."/>
            <person name="Kasemsunt F."/>
            <person name="Garza D.R."/>
            <person name="Ngo R.T."/>
            <person name="Reddi K."/>
            <person name="Freise A.C."/>
            <person name="Garcia-Vedrenne A.E."/>
            <person name="Garlena R.A."/>
            <person name="Russell D.A."/>
            <person name="Jacobs-Sera D."/>
            <person name="Hatfull G.F."/>
        </authorList>
    </citation>
    <scope>NUCLEOTIDE SEQUENCE [LARGE SCALE GENOMIC DNA]</scope>
</reference>
<name>A0ABZ2CRL5_9CAUD</name>
<feature type="transmembrane region" description="Helical" evidence="1">
    <location>
        <begin position="27"/>
        <end position="45"/>
    </location>
</feature>
<accession>A0ABZ2CRL5</accession>
<organism evidence="2 3">
    <name type="scientific">Arthrobacter phage Berrie</name>
    <dbReference type="NCBI Taxonomy" id="2926087"/>
    <lineage>
        <taxon>Viruses</taxon>
        <taxon>Duplodnaviria</taxon>
        <taxon>Heunggongvirae</taxon>
        <taxon>Uroviricota</taxon>
        <taxon>Caudoviricetes</taxon>
        <taxon>Casidaviridae</taxon>
        <taxon>Yangvirus</taxon>
        <taxon>Yangvirus berrie</taxon>
    </lineage>
</organism>
<sequence>MGFLAALLWSVFVNLGAWEAVGLPALEFWPGLVVTFLGVFFIGAVSRD</sequence>
<keyword evidence="1" id="KW-0812">Transmembrane</keyword>
<evidence type="ECO:0000313" key="2">
    <source>
        <dbReference type="EMBL" id="WVX87883.1"/>
    </source>
</evidence>
<keyword evidence="3" id="KW-1185">Reference proteome</keyword>
<evidence type="ECO:0000313" key="3">
    <source>
        <dbReference type="Proteomes" id="UP001354061"/>
    </source>
</evidence>
<protein>
    <submittedName>
        <fullName evidence="2">Membrane protein</fullName>
    </submittedName>
</protein>
<dbReference type="EMBL" id="PP208921">
    <property type="protein sequence ID" value="WVX87883.1"/>
    <property type="molecule type" value="Genomic_DNA"/>
</dbReference>